<dbReference type="InterPro" id="IPR016266">
    <property type="entry name" value="POLE2"/>
</dbReference>
<evidence type="ECO:0000256" key="5">
    <source>
        <dbReference type="ARBA" id="ARBA00023242"/>
    </source>
</evidence>
<dbReference type="GO" id="GO:0006261">
    <property type="term" value="P:DNA-templated DNA replication"/>
    <property type="evidence" value="ECO:0007669"/>
    <property type="project" value="InterPro"/>
</dbReference>
<keyword evidence="3 6" id="KW-0235">DNA replication</keyword>
<keyword evidence="9" id="KW-1185">Reference proteome</keyword>
<dbReference type="KEGG" id="dpa:109544155"/>
<reference evidence="8" key="2">
    <citation type="submission" date="2024-08" db="UniProtKB">
        <authorList>
            <consortium name="EnsemblMetazoa"/>
        </authorList>
    </citation>
    <scope>IDENTIFICATION</scope>
</reference>
<evidence type="ECO:0000256" key="1">
    <source>
        <dbReference type="ARBA" id="ARBA00004123"/>
    </source>
</evidence>
<comment type="function">
    <text evidence="6">Participates in DNA repair and in chromosomal DNA replication.</text>
</comment>
<dbReference type="PIRSF" id="PIRSF000799">
    <property type="entry name" value="DNA_pol_eps_2"/>
    <property type="match status" value="1"/>
</dbReference>
<dbReference type="PANTHER" id="PTHR12708:SF0">
    <property type="entry name" value="DNA POLYMERASE EPSILON SUBUNIT 2"/>
    <property type="match status" value="1"/>
</dbReference>
<dbReference type="GO" id="GO:0003677">
    <property type="term" value="F:DNA binding"/>
    <property type="evidence" value="ECO:0007669"/>
    <property type="project" value="UniProtKB-UniRule"/>
</dbReference>
<evidence type="ECO:0000259" key="7">
    <source>
        <dbReference type="Pfam" id="PF04042"/>
    </source>
</evidence>
<dbReference type="Gene3D" id="1.10.8.60">
    <property type="match status" value="1"/>
</dbReference>
<dbReference type="GO" id="GO:0008622">
    <property type="term" value="C:epsilon DNA polymerase complex"/>
    <property type="evidence" value="ECO:0007669"/>
    <property type="project" value="UniProtKB-UniRule"/>
</dbReference>
<dbReference type="CTD" id="136029154"/>
<keyword evidence="5 6" id="KW-0539">Nucleus</keyword>
<feature type="domain" description="DNA polymerase alpha/delta/epsilon subunit B" evidence="7">
    <location>
        <begin position="284"/>
        <end position="484"/>
    </location>
</feature>
<protein>
    <recommendedName>
        <fullName evidence="6">DNA polymerase epsilon subunit</fullName>
    </recommendedName>
    <alternativeName>
        <fullName evidence="6">DNA polymerase II subunit 2</fullName>
    </alternativeName>
</protein>
<reference evidence="9" key="1">
    <citation type="journal article" date="2013" name="Genome Biol.">
        <title>Draft genome of the mountain pine beetle, Dendroctonus ponderosae Hopkins, a major forest pest.</title>
        <authorList>
            <person name="Keeling C.I."/>
            <person name="Yuen M.M."/>
            <person name="Liao N.Y."/>
            <person name="Docking T.R."/>
            <person name="Chan S.K."/>
            <person name="Taylor G.A."/>
            <person name="Palmquist D.L."/>
            <person name="Jackman S.D."/>
            <person name="Nguyen A."/>
            <person name="Li M."/>
            <person name="Henderson H."/>
            <person name="Janes J.K."/>
            <person name="Zhao Y."/>
            <person name="Pandoh P."/>
            <person name="Moore R."/>
            <person name="Sperling F.A."/>
            <person name="Huber D.P."/>
            <person name="Birol I."/>
            <person name="Jones S.J."/>
            <person name="Bohlmann J."/>
        </authorList>
    </citation>
    <scope>NUCLEOTIDE SEQUENCE</scope>
</reference>
<accession>A0AAR5Q989</accession>
<dbReference type="GO" id="GO:0042276">
    <property type="term" value="P:error-prone translesion synthesis"/>
    <property type="evidence" value="ECO:0007669"/>
    <property type="project" value="TreeGrafter"/>
</dbReference>
<organism evidence="8 9">
    <name type="scientific">Dendroctonus ponderosae</name>
    <name type="common">Mountain pine beetle</name>
    <dbReference type="NCBI Taxonomy" id="77166"/>
    <lineage>
        <taxon>Eukaryota</taxon>
        <taxon>Metazoa</taxon>
        <taxon>Ecdysozoa</taxon>
        <taxon>Arthropoda</taxon>
        <taxon>Hexapoda</taxon>
        <taxon>Insecta</taxon>
        <taxon>Pterygota</taxon>
        <taxon>Neoptera</taxon>
        <taxon>Endopterygota</taxon>
        <taxon>Coleoptera</taxon>
        <taxon>Polyphaga</taxon>
        <taxon>Cucujiformia</taxon>
        <taxon>Curculionidae</taxon>
        <taxon>Scolytinae</taxon>
        <taxon>Dendroctonus</taxon>
    </lineage>
</organism>
<dbReference type="Pfam" id="PF04042">
    <property type="entry name" value="DNA_pol_E_B"/>
    <property type="match status" value="1"/>
</dbReference>
<evidence type="ECO:0000256" key="3">
    <source>
        <dbReference type="ARBA" id="ARBA00022705"/>
    </source>
</evidence>
<proteinExistence type="inferred from homology"/>
<dbReference type="Proteomes" id="UP000019118">
    <property type="component" value="Unassembled WGS sequence"/>
</dbReference>
<dbReference type="GeneID" id="109544155"/>
<dbReference type="Gene3D" id="3.60.21.60">
    <property type="match status" value="1"/>
</dbReference>
<name>A0AAR5Q989_DENPD</name>
<comment type="subcellular location">
    <subcellularLocation>
        <location evidence="1 6">Nucleus</location>
    </subcellularLocation>
</comment>
<dbReference type="InterPro" id="IPR007185">
    <property type="entry name" value="DNA_pol_a/d/e_bsu"/>
</dbReference>
<evidence type="ECO:0000256" key="2">
    <source>
        <dbReference type="ARBA" id="ARBA00009560"/>
    </source>
</evidence>
<evidence type="ECO:0000313" key="8">
    <source>
        <dbReference type="EnsemblMetazoa" id="XP_019769760.1"/>
    </source>
</evidence>
<evidence type="ECO:0000313" key="9">
    <source>
        <dbReference type="Proteomes" id="UP000019118"/>
    </source>
</evidence>
<evidence type="ECO:0000256" key="4">
    <source>
        <dbReference type="ARBA" id="ARBA00023125"/>
    </source>
</evidence>
<dbReference type="EnsemblMetazoa" id="XM_019914201.1">
    <property type="protein sequence ID" value="XP_019769760.1"/>
    <property type="gene ID" value="LOC109544155"/>
</dbReference>
<comment type="similarity">
    <text evidence="2 6">Belongs to the DNA polymerase epsilon subunit B family.</text>
</comment>
<evidence type="ECO:0000256" key="6">
    <source>
        <dbReference type="PIRNR" id="PIRNR000799"/>
    </source>
</evidence>
<keyword evidence="4 6" id="KW-0238">DNA-binding</keyword>
<dbReference type="AlphaFoldDB" id="A0AAR5Q989"/>
<dbReference type="PANTHER" id="PTHR12708">
    <property type="entry name" value="DNA POLYMERASE EPSILON SUBUNIT B"/>
    <property type="match status" value="1"/>
</dbReference>
<sequence length="532" mass="60350">MANLDKLKKKLQGALKLSGFSIRREFCSRLVDSFLSANVDLTAHSVFEETVKSLCSTLEVQCLSGQSIEKEHIDRVLEVCLHSGYDHNETVFSVINAFDFPKLFYNPERKLYLPSHKRPTLLADADSKTCMFLDRYTKVLHRTKRTIAQTLMNEERHRLKLQTVDYLLTISEVTMERTLILGSLLQTAEGKFALEDPTGLVNLDLTHAEYRPGFYLENSLVLVTGYYEDKVLHVSTMIMPTGEDYVNSRPAFGNLNYFGGKSATPLRDSKRLKQHLVGNPDEMFVFLSDVWLDHPQTFHQLEKLFGQMEQFCPPIAFVFLGDFMSESHGSETLNELRKLFKRLTELILRYSSLVTTSQFVFVPGLGDPCTPHIAPRLALPNFVTDEMGQALPNAIFASNPCRIQYCTKEIVVFRADVLAKFLQGTLYKPAKQEISKAVTRTIIGQGHLCPVSLNALNVHWDFDYCMSLYPLPDLVVIGDKSEAYKDHYKNCIVMNPGQFCTGEFGFKMYYPAKDIESAVEDCAIDEAETEPS</sequence>